<evidence type="ECO:0000313" key="2">
    <source>
        <dbReference type="Proteomes" id="UP000521313"/>
    </source>
</evidence>
<dbReference type="AlphaFoldDB" id="A0A7W8D3F6"/>
<accession>A0A7W8D3F6</accession>
<evidence type="ECO:0000313" key="1">
    <source>
        <dbReference type="EMBL" id="MBB5184835.1"/>
    </source>
</evidence>
<name>A0A7W8D3F6_9FIRM</name>
<gene>
    <name evidence="1" type="ORF">HNQ43_000881</name>
</gene>
<sequence length="44" mass="5007">MCDYEIETDLLASQIGEAIHAIRHIHKEDLLLLCEQVYHANGSI</sequence>
<dbReference type="EMBL" id="JACHHD010000007">
    <property type="protein sequence ID" value="MBB5184835.1"/>
    <property type="molecule type" value="Genomic_DNA"/>
</dbReference>
<reference evidence="1 2" key="1">
    <citation type="submission" date="2020-08" db="EMBL/GenBank/DDBJ databases">
        <title>Genomic Encyclopedia of Type Strains, Phase IV (KMG-IV): sequencing the most valuable type-strain genomes for metagenomic binning, comparative biology and taxonomic classification.</title>
        <authorList>
            <person name="Goeker M."/>
        </authorList>
    </citation>
    <scope>NUCLEOTIDE SEQUENCE [LARGE SCALE GENOMIC DNA]</scope>
    <source>
        <strain evidence="1 2">DSM 26963</strain>
    </source>
</reference>
<proteinExistence type="predicted"/>
<organism evidence="1 2">
    <name type="scientific">Faecalicoccus acidiformans</name>
    <dbReference type="NCBI Taxonomy" id="915173"/>
    <lineage>
        <taxon>Bacteria</taxon>
        <taxon>Bacillati</taxon>
        <taxon>Bacillota</taxon>
        <taxon>Erysipelotrichia</taxon>
        <taxon>Erysipelotrichales</taxon>
        <taxon>Erysipelotrichaceae</taxon>
        <taxon>Faecalicoccus</taxon>
    </lineage>
</organism>
<protein>
    <submittedName>
        <fullName evidence="1">Uncharacterized protein</fullName>
    </submittedName>
</protein>
<dbReference type="Proteomes" id="UP000521313">
    <property type="component" value="Unassembled WGS sequence"/>
</dbReference>
<dbReference type="RefSeq" id="WP_280525461.1">
    <property type="nucleotide sequence ID" value="NZ_JACHHD010000007.1"/>
</dbReference>
<comment type="caution">
    <text evidence="1">The sequence shown here is derived from an EMBL/GenBank/DDBJ whole genome shotgun (WGS) entry which is preliminary data.</text>
</comment>